<gene>
    <name evidence="8" type="primary">minD_1</name>
    <name evidence="8" type="ORF">NCTC10359_02303</name>
</gene>
<dbReference type="CDD" id="cd02037">
    <property type="entry name" value="Mrp_NBP35"/>
    <property type="match status" value="1"/>
</dbReference>
<evidence type="ECO:0000313" key="8">
    <source>
        <dbReference type="EMBL" id="STZ63861.1"/>
    </source>
</evidence>
<evidence type="ECO:0000256" key="6">
    <source>
        <dbReference type="HAMAP-Rule" id="MF_02040"/>
    </source>
</evidence>
<dbReference type="GO" id="GO:0140663">
    <property type="term" value="F:ATP-dependent FeS chaperone activity"/>
    <property type="evidence" value="ECO:0007669"/>
    <property type="project" value="InterPro"/>
</dbReference>
<proteinExistence type="inferred from homology"/>
<dbReference type="Pfam" id="PF10609">
    <property type="entry name" value="ParA"/>
    <property type="match status" value="1"/>
</dbReference>
<dbReference type="SUPFAM" id="SSF52540">
    <property type="entry name" value="P-loop containing nucleoside triphosphate hydrolases"/>
    <property type="match status" value="1"/>
</dbReference>
<evidence type="ECO:0000313" key="9">
    <source>
        <dbReference type="Proteomes" id="UP000254437"/>
    </source>
</evidence>
<dbReference type="AlphaFoldDB" id="A0A378TT83"/>
<comment type="subunit">
    <text evidence="6">Homodimer.</text>
</comment>
<feature type="binding site" evidence="6">
    <location>
        <begin position="143"/>
        <end position="150"/>
    </location>
    <ligand>
        <name>ATP</name>
        <dbReference type="ChEBI" id="CHEBI:30616"/>
    </ligand>
</feature>
<dbReference type="InterPro" id="IPR027417">
    <property type="entry name" value="P-loop_NTPase"/>
</dbReference>
<dbReference type="PANTHER" id="PTHR42961">
    <property type="entry name" value="IRON-SULFUR PROTEIN NUBPL"/>
    <property type="match status" value="1"/>
</dbReference>
<comment type="similarity">
    <text evidence="6">Belongs to the Mrp/NBP35 ATP-binding proteins family.</text>
</comment>
<keyword evidence="8" id="KW-0131">Cell cycle</keyword>
<feature type="region of interest" description="Disordered" evidence="7">
    <location>
        <begin position="94"/>
        <end position="128"/>
    </location>
</feature>
<evidence type="ECO:0000256" key="7">
    <source>
        <dbReference type="SAM" id="MobiDB-lite"/>
    </source>
</evidence>
<dbReference type="PANTHER" id="PTHR42961:SF2">
    <property type="entry name" value="IRON-SULFUR PROTEIN NUBPL"/>
    <property type="match status" value="1"/>
</dbReference>
<dbReference type="GO" id="GO:0005829">
    <property type="term" value="C:cytosol"/>
    <property type="evidence" value="ECO:0007669"/>
    <property type="project" value="TreeGrafter"/>
</dbReference>
<dbReference type="GO" id="GO:0046872">
    <property type="term" value="F:metal ion binding"/>
    <property type="evidence" value="ECO:0007669"/>
    <property type="project" value="UniProtKB-KW"/>
</dbReference>
<keyword evidence="8" id="KW-0132">Cell division</keyword>
<keyword evidence="2 6" id="KW-0547">Nucleotide-binding</keyword>
<dbReference type="FunFam" id="3.40.50.300:FF:001119">
    <property type="entry name" value="Iron-sulfur cluster carrier protein"/>
    <property type="match status" value="1"/>
</dbReference>
<keyword evidence="6" id="KW-0378">Hydrolase</keyword>
<dbReference type="GO" id="GO:0016226">
    <property type="term" value="P:iron-sulfur cluster assembly"/>
    <property type="evidence" value="ECO:0007669"/>
    <property type="project" value="InterPro"/>
</dbReference>
<name>A0A378TT83_MORLA</name>
<dbReference type="GO" id="GO:0051301">
    <property type="term" value="P:cell division"/>
    <property type="evidence" value="ECO:0007669"/>
    <property type="project" value="UniProtKB-KW"/>
</dbReference>
<protein>
    <recommendedName>
        <fullName evidence="6">Iron-sulfur cluster carrier protein</fullName>
    </recommendedName>
</protein>
<dbReference type="GO" id="GO:0005524">
    <property type="term" value="F:ATP binding"/>
    <property type="evidence" value="ECO:0007669"/>
    <property type="project" value="UniProtKB-UniRule"/>
</dbReference>
<dbReference type="Proteomes" id="UP000254437">
    <property type="component" value="Unassembled WGS sequence"/>
</dbReference>
<dbReference type="InterPro" id="IPR000808">
    <property type="entry name" value="Mrp-like_CS"/>
</dbReference>
<dbReference type="InterPro" id="IPR033756">
    <property type="entry name" value="YlxH/NBP35"/>
</dbReference>
<dbReference type="Gene3D" id="3.40.50.300">
    <property type="entry name" value="P-loop containing nucleotide triphosphate hydrolases"/>
    <property type="match status" value="1"/>
</dbReference>
<dbReference type="GO" id="GO:0016887">
    <property type="term" value="F:ATP hydrolysis activity"/>
    <property type="evidence" value="ECO:0007669"/>
    <property type="project" value="UniProtKB-UniRule"/>
</dbReference>
<keyword evidence="4 6" id="KW-0408">Iron</keyword>
<dbReference type="InterPro" id="IPR019591">
    <property type="entry name" value="Mrp/NBP35_ATP-bd"/>
</dbReference>
<comment type="function">
    <text evidence="6">Binds and transfers iron-sulfur (Fe-S) clusters to target apoproteins. Can hydrolyze ATP.</text>
</comment>
<keyword evidence="1 6" id="KW-0479">Metal-binding</keyword>
<dbReference type="GO" id="GO:0051539">
    <property type="term" value="F:4 iron, 4 sulfur cluster binding"/>
    <property type="evidence" value="ECO:0007669"/>
    <property type="project" value="TreeGrafter"/>
</dbReference>
<organism evidence="8 9">
    <name type="scientific">Moraxella lacunata</name>
    <dbReference type="NCBI Taxonomy" id="477"/>
    <lineage>
        <taxon>Bacteria</taxon>
        <taxon>Pseudomonadati</taxon>
        <taxon>Pseudomonadota</taxon>
        <taxon>Gammaproteobacteria</taxon>
        <taxon>Moraxellales</taxon>
        <taxon>Moraxellaceae</taxon>
        <taxon>Moraxella</taxon>
    </lineage>
</organism>
<dbReference type="InterPro" id="IPR044304">
    <property type="entry name" value="NUBPL-like"/>
</dbReference>
<dbReference type="STRING" id="477.A9309_00120"/>
<dbReference type="PROSITE" id="PS01215">
    <property type="entry name" value="MRP"/>
    <property type="match status" value="1"/>
</dbReference>
<evidence type="ECO:0000256" key="1">
    <source>
        <dbReference type="ARBA" id="ARBA00022723"/>
    </source>
</evidence>
<feature type="compositionally biased region" description="Polar residues" evidence="7">
    <location>
        <begin position="94"/>
        <end position="111"/>
    </location>
</feature>
<sequence length="391" mass="42239">MFNPFKKKIHINMSDIDKVLQDFRLYGQALPTFIDDKSLHDDILDVALRVHKDADQAELERVYHDLRARLHLIGVAEVNLNVVLSDKVAPTDTTASAVQTHTPQSSNQIPSHATDDTPTKSAPKQSDIAPHPRIRHIIVVASGKGGVGKSTTTVNIALALQKLGKKVGILDADIYGPSVPDMLGVAGVKPAVEYDQFVPIDAHGIAMLSIGNLIESDNTPVAWRGVKATGALMQLYSQTNWPTLDYLIIDMPPGTGDIQLTLAQRIPVTGAVIVTTPQHIALLDAQKGMEMFFKTDIPVIGVVENMALHTCTNCGHVDAIFGADGGAELAERYQVPLLGQLPLATDIRTQMDKGEPSVMAGDDFAVYYENIAKNIDGQIGKFDKGASGRIF</sequence>
<reference evidence="8 9" key="1">
    <citation type="submission" date="2018-06" db="EMBL/GenBank/DDBJ databases">
        <authorList>
            <consortium name="Pathogen Informatics"/>
            <person name="Doyle S."/>
        </authorList>
    </citation>
    <scope>NUCLEOTIDE SEQUENCE [LARGE SCALE GENOMIC DNA]</scope>
    <source>
        <strain evidence="8 9">NCTC10359</strain>
    </source>
</reference>
<evidence type="ECO:0000256" key="2">
    <source>
        <dbReference type="ARBA" id="ARBA00022741"/>
    </source>
</evidence>
<evidence type="ECO:0000256" key="3">
    <source>
        <dbReference type="ARBA" id="ARBA00022840"/>
    </source>
</evidence>
<evidence type="ECO:0000256" key="4">
    <source>
        <dbReference type="ARBA" id="ARBA00023004"/>
    </source>
</evidence>
<keyword evidence="3 6" id="KW-0067">ATP-binding</keyword>
<dbReference type="HAMAP" id="MF_02040">
    <property type="entry name" value="Mrp_NBP35"/>
    <property type="match status" value="1"/>
</dbReference>
<keyword evidence="5 6" id="KW-0411">Iron-sulfur</keyword>
<dbReference type="RefSeq" id="WP_115008348.1">
    <property type="nucleotide sequence ID" value="NZ_UGQU01000003.1"/>
</dbReference>
<accession>A0A378TT83</accession>
<dbReference type="EMBL" id="UGQU01000003">
    <property type="protein sequence ID" value="STZ63861.1"/>
    <property type="molecule type" value="Genomic_DNA"/>
</dbReference>
<evidence type="ECO:0000256" key="5">
    <source>
        <dbReference type="ARBA" id="ARBA00023014"/>
    </source>
</evidence>